<dbReference type="Proteomes" id="UP001187734">
    <property type="component" value="Unassembled WGS sequence"/>
</dbReference>
<name>A0AAE8MMX8_9HYPO</name>
<reference evidence="1" key="1">
    <citation type="submission" date="2018-03" db="EMBL/GenBank/DDBJ databases">
        <authorList>
            <person name="Guldener U."/>
        </authorList>
    </citation>
    <scope>NUCLEOTIDE SEQUENCE</scope>
</reference>
<gene>
    <name evidence="1" type="ORF">FTOL_13973</name>
</gene>
<evidence type="ECO:0000313" key="1">
    <source>
        <dbReference type="EMBL" id="SPJ93367.1"/>
    </source>
</evidence>
<proteinExistence type="predicted"/>
<dbReference type="EMBL" id="ONZP01001281">
    <property type="protein sequence ID" value="SPJ93367.1"/>
    <property type="molecule type" value="Genomic_DNA"/>
</dbReference>
<accession>A0AAE8MMX8</accession>
<keyword evidence="2" id="KW-1185">Reference proteome</keyword>
<protein>
    <submittedName>
        <fullName evidence="1">Uncharacterized protein</fullName>
    </submittedName>
</protein>
<comment type="caution">
    <text evidence="1">The sequence shown here is derived from an EMBL/GenBank/DDBJ whole genome shotgun (WGS) entry which is preliminary data.</text>
</comment>
<dbReference type="AlphaFoldDB" id="A0AAE8MMX8"/>
<sequence length="29" mass="3140">MGYRVGQYSTATINAAMARRKNSTSPIPP</sequence>
<organism evidence="1 2">
    <name type="scientific">Fusarium torulosum</name>
    <dbReference type="NCBI Taxonomy" id="33205"/>
    <lineage>
        <taxon>Eukaryota</taxon>
        <taxon>Fungi</taxon>
        <taxon>Dikarya</taxon>
        <taxon>Ascomycota</taxon>
        <taxon>Pezizomycotina</taxon>
        <taxon>Sordariomycetes</taxon>
        <taxon>Hypocreomycetidae</taxon>
        <taxon>Hypocreales</taxon>
        <taxon>Nectriaceae</taxon>
        <taxon>Fusarium</taxon>
    </lineage>
</organism>
<evidence type="ECO:0000313" key="2">
    <source>
        <dbReference type="Proteomes" id="UP001187734"/>
    </source>
</evidence>